<reference evidence="2" key="1">
    <citation type="submission" date="2020-05" db="EMBL/GenBank/DDBJ databases">
        <title>Frigoriglobus tundricola gen. nov., sp. nov., a psychrotolerant cellulolytic planctomycete of the family Gemmataceae with two divergent copies of 16S rRNA gene.</title>
        <authorList>
            <person name="Kulichevskaya I.S."/>
            <person name="Ivanova A.A."/>
            <person name="Naumoff D.G."/>
            <person name="Beletsky A.V."/>
            <person name="Rijpstra W.I.C."/>
            <person name="Sinninghe Damste J.S."/>
            <person name="Mardanov A.V."/>
            <person name="Ravin N.V."/>
            <person name="Dedysh S.N."/>
        </authorList>
    </citation>
    <scope>NUCLEOTIDE SEQUENCE [LARGE SCALE GENOMIC DNA]</scope>
    <source>
        <strain evidence="2">PL17</strain>
    </source>
</reference>
<name>A0A6M5YM32_9BACT</name>
<dbReference type="AlphaFoldDB" id="A0A6M5YM32"/>
<dbReference type="KEGG" id="ftj:FTUN_1883"/>
<dbReference type="RefSeq" id="WP_171470382.1">
    <property type="nucleotide sequence ID" value="NZ_CP053452.2"/>
</dbReference>
<dbReference type="EMBL" id="CP053452">
    <property type="protein sequence ID" value="QJW94363.1"/>
    <property type="molecule type" value="Genomic_DNA"/>
</dbReference>
<gene>
    <name evidence="1" type="ORF">FTUN_1883</name>
</gene>
<proteinExistence type="predicted"/>
<evidence type="ECO:0000313" key="1">
    <source>
        <dbReference type="EMBL" id="QJW94363.1"/>
    </source>
</evidence>
<evidence type="ECO:0000313" key="2">
    <source>
        <dbReference type="Proteomes" id="UP000503447"/>
    </source>
</evidence>
<dbReference type="Proteomes" id="UP000503447">
    <property type="component" value="Chromosome"/>
</dbReference>
<protein>
    <submittedName>
        <fullName evidence="1">Uncharacterized protein</fullName>
    </submittedName>
</protein>
<sequence>MSRVVPDAELLAKLSVATKAVEIADENGNVIGHFLPNAAYDRIMSFVLPPATKEEIAEARAEMLAHGGVSTQELLAGLDEIKRQWEARQ</sequence>
<accession>A0A6M5YM32</accession>
<keyword evidence="2" id="KW-1185">Reference proteome</keyword>
<organism evidence="1 2">
    <name type="scientific">Frigoriglobus tundricola</name>
    <dbReference type="NCBI Taxonomy" id="2774151"/>
    <lineage>
        <taxon>Bacteria</taxon>
        <taxon>Pseudomonadati</taxon>
        <taxon>Planctomycetota</taxon>
        <taxon>Planctomycetia</taxon>
        <taxon>Gemmatales</taxon>
        <taxon>Gemmataceae</taxon>
        <taxon>Frigoriglobus</taxon>
    </lineage>
</organism>